<dbReference type="Gene3D" id="3.10.580.10">
    <property type="entry name" value="CBS-domain"/>
    <property type="match status" value="1"/>
</dbReference>
<keyword evidence="7" id="KW-0677">Repeat</keyword>
<accession>A0A4Y3VGX6</accession>
<keyword evidence="5 14" id="KW-0812">Transmembrane</keyword>
<gene>
    <name evidence="18" type="primary">rip3</name>
    <name evidence="18" type="ORF">SSP24_30230</name>
</gene>
<evidence type="ECO:0000313" key="18">
    <source>
        <dbReference type="EMBL" id="GEC05368.1"/>
    </source>
</evidence>
<dbReference type="Pfam" id="PF02163">
    <property type="entry name" value="Peptidase_M50"/>
    <property type="match status" value="2"/>
</dbReference>
<keyword evidence="8 14" id="KW-0378">Hydrolase</keyword>
<evidence type="ECO:0000256" key="15">
    <source>
        <dbReference type="PIRSR" id="PIRSR006404-1"/>
    </source>
</evidence>
<evidence type="ECO:0000256" key="11">
    <source>
        <dbReference type="ARBA" id="ARBA00023049"/>
    </source>
</evidence>
<feature type="transmembrane region" description="Helical" evidence="14">
    <location>
        <begin position="47"/>
        <end position="67"/>
    </location>
</feature>
<dbReference type="GO" id="GO:0008237">
    <property type="term" value="F:metallopeptidase activity"/>
    <property type="evidence" value="ECO:0007669"/>
    <property type="project" value="UniProtKB-UniRule"/>
</dbReference>
<evidence type="ECO:0000256" key="14">
    <source>
        <dbReference type="PIRNR" id="PIRNR006404"/>
    </source>
</evidence>
<keyword evidence="13 14" id="KW-0472">Membrane</keyword>
<dbReference type="GO" id="GO:0046872">
    <property type="term" value="F:metal ion binding"/>
    <property type="evidence" value="ECO:0007669"/>
    <property type="project" value="UniProtKB-UniRule"/>
</dbReference>
<dbReference type="PIRSF" id="PIRSF006404">
    <property type="entry name" value="UCP006404_Pept_M50_CBS"/>
    <property type="match status" value="1"/>
</dbReference>
<dbReference type="GO" id="GO:0006508">
    <property type="term" value="P:proteolysis"/>
    <property type="evidence" value="ECO:0007669"/>
    <property type="project" value="UniProtKB-KW"/>
</dbReference>
<feature type="domain" description="CBS" evidence="17">
    <location>
        <begin position="319"/>
        <end position="366"/>
    </location>
</feature>
<proteinExistence type="inferred from homology"/>
<dbReference type="SMART" id="SM00116">
    <property type="entry name" value="CBS"/>
    <property type="match status" value="1"/>
</dbReference>
<name>A0A4Y3VGX6_9ACTN</name>
<evidence type="ECO:0000256" key="4">
    <source>
        <dbReference type="ARBA" id="ARBA00022670"/>
    </source>
</evidence>
<dbReference type="SUPFAM" id="SSF54631">
    <property type="entry name" value="CBS-domain pair"/>
    <property type="match status" value="1"/>
</dbReference>
<dbReference type="PANTHER" id="PTHR39188:SF3">
    <property type="entry name" value="STAGE IV SPORULATION PROTEIN FB"/>
    <property type="match status" value="1"/>
</dbReference>
<evidence type="ECO:0000256" key="10">
    <source>
        <dbReference type="ARBA" id="ARBA00022989"/>
    </source>
</evidence>
<dbReference type="PANTHER" id="PTHR39188">
    <property type="entry name" value="MEMBRANE-ASSOCIATED ZINC METALLOPROTEASE M50B"/>
    <property type="match status" value="1"/>
</dbReference>
<keyword evidence="11 14" id="KW-0482">Metalloprotease</keyword>
<evidence type="ECO:0000256" key="2">
    <source>
        <dbReference type="ARBA" id="ARBA00007931"/>
    </source>
</evidence>
<comment type="caution">
    <text evidence="18">The sequence shown here is derived from an EMBL/GenBank/DDBJ whole genome shotgun (WGS) entry which is preliminary data.</text>
</comment>
<dbReference type="Proteomes" id="UP000317881">
    <property type="component" value="Unassembled WGS sequence"/>
</dbReference>
<feature type="transmembrane region" description="Helical" evidence="14">
    <location>
        <begin position="191"/>
        <end position="208"/>
    </location>
</feature>
<keyword evidence="19" id="KW-1185">Reference proteome</keyword>
<evidence type="ECO:0000259" key="17">
    <source>
        <dbReference type="SMART" id="SM00116"/>
    </source>
</evidence>
<dbReference type="AlphaFoldDB" id="A0A4Y3VGX6"/>
<feature type="active site" evidence="15">
    <location>
        <position position="68"/>
    </location>
</feature>
<keyword evidence="3 14" id="KW-1003">Cell membrane</keyword>
<evidence type="ECO:0000256" key="6">
    <source>
        <dbReference type="ARBA" id="ARBA00022723"/>
    </source>
</evidence>
<dbReference type="InterPro" id="IPR008915">
    <property type="entry name" value="Peptidase_M50"/>
</dbReference>
<keyword evidence="9 14" id="KW-0862">Zinc</keyword>
<dbReference type="Pfam" id="PF00571">
    <property type="entry name" value="CBS"/>
    <property type="match status" value="1"/>
</dbReference>
<evidence type="ECO:0000256" key="1">
    <source>
        <dbReference type="ARBA" id="ARBA00004651"/>
    </source>
</evidence>
<keyword evidence="10 14" id="KW-1133">Transmembrane helix</keyword>
<reference evidence="18 19" key="1">
    <citation type="submission" date="2019-06" db="EMBL/GenBank/DDBJ databases">
        <title>Whole genome shotgun sequence of Streptomyces spinoverrucosus NBRC 14228.</title>
        <authorList>
            <person name="Hosoyama A."/>
            <person name="Uohara A."/>
            <person name="Ohji S."/>
            <person name="Ichikawa N."/>
        </authorList>
    </citation>
    <scope>NUCLEOTIDE SEQUENCE [LARGE SCALE GENOMIC DNA]</scope>
    <source>
        <strain evidence="18 19">NBRC 14228</strain>
    </source>
</reference>
<feature type="transmembrane region" description="Helical" evidence="14">
    <location>
        <begin position="136"/>
        <end position="159"/>
    </location>
</feature>
<keyword evidence="12" id="KW-0129">CBS domain</keyword>
<feature type="transmembrane region" description="Helical" evidence="14">
    <location>
        <begin position="21"/>
        <end position="41"/>
    </location>
</feature>
<evidence type="ECO:0000256" key="12">
    <source>
        <dbReference type="ARBA" id="ARBA00023122"/>
    </source>
</evidence>
<evidence type="ECO:0000256" key="7">
    <source>
        <dbReference type="ARBA" id="ARBA00022737"/>
    </source>
</evidence>
<dbReference type="RefSeq" id="WP_141310022.1">
    <property type="nucleotide sequence ID" value="NZ_BJND01000020.1"/>
</dbReference>
<dbReference type="CDD" id="cd06164">
    <property type="entry name" value="S2P-M50_SpoIVFB_CBS"/>
    <property type="match status" value="1"/>
</dbReference>
<keyword evidence="6 14" id="KW-0479">Metal-binding</keyword>
<dbReference type="OrthoDB" id="9781963at2"/>
<evidence type="ECO:0000256" key="5">
    <source>
        <dbReference type="ARBA" id="ARBA00022692"/>
    </source>
</evidence>
<organism evidence="18 19">
    <name type="scientific">Streptomyces spinoverrucosus</name>
    <dbReference type="NCBI Taxonomy" id="284043"/>
    <lineage>
        <taxon>Bacteria</taxon>
        <taxon>Bacillati</taxon>
        <taxon>Actinomycetota</taxon>
        <taxon>Actinomycetes</taxon>
        <taxon>Kitasatosporales</taxon>
        <taxon>Streptomycetaceae</taxon>
        <taxon>Streptomyces</taxon>
    </lineage>
</organism>
<dbReference type="EMBL" id="BJND01000020">
    <property type="protein sequence ID" value="GEC05368.1"/>
    <property type="molecule type" value="Genomic_DNA"/>
</dbReference>
<feature type="transmembrane region" description="Helical" evidence="14">
    <location>
        <begin position="103"/>
        <end position="124"/>
    </location>
</feature>
<protein>
    <recommendedName>
        <fullName evidence="14">Zinc metalloprotease</fullName>
    </recommendedName>
</protein>
<comment type="similarity">
    <text evidence="2 14">Belongs to the peptidase M50B family.</text>
</comment>
<evidence type="ECO:0000256" key="9">
    <source>
        <dbReference type="ARBA" id="ARBA00022833"/>
    </source>
</evidence>
<evidence type="ECO:0000256" key="16">
    <source>
        <dbReference type="PIRSR" id="PIRSR006404-2"/>
    </source>
</evidence>
<dbReference type="InterPro" id="IPR046342">
    <property type="entry name" value="CBS_dom_sf"/>
</dbReference>
<feature type="binding site" evidence="16">
    <location>
        <position position="71"/>
    </location>
    <ligand>
        <name>Zn(2+)</name>
        <dbReference type="ChEBI" id="CHEBI:29105"/>
        <note>catalytic</note>
    </ligand>
</feature>
<dbReference type="InterPro" id="IPR000644">
    <property type="entry name" value="CBS_dom"/>
</dbReference>
<keyword evidence="4 14" id="KW-0645">Protease</keyword>
<comment type="cofactor">
    <cofactor evidence="14 16">
        <name>Zn(2+)</name>
        <dbReference type="ChEBI" id="CHEBI:29105"/>
    </cofactor>
    <text evidence="14 16">Binds 1 zinc ion per subunit.</text>
</comment>
<sequence length="376" mass="39884">MKNSLPIGRVSGVPLRIHWTVPLLVFLFGYGLAGGTLPAWLPGRSTIAYTVAGLVGALLLLLSLLAHESAHAVTARRKGITVHSVTLWALGGMTEMEKPTAPGAAFLVAVSGPLTSLIAGGAALGAGVGLSAGPGWQLPAAVLVWLGWANLLLAVFNLLPAAPLDGGRVVQAVMWWRTGDRERAERTAGRSGQILGILLIVLGWLLFLRGAWSGLWLALIGFFVVIAAKAELQQASLTSALKGLRATDAMSSPVETAHDWMTVQRFIDGPAIEARHSALPLLDFDGSPSGLLRLPQLTRVPAPERETLRLRDVATPLSQCTTCAPDDLLEETLKQLRPAGGLPILVLDGRHLTGIITAHDIIRLTQRLRLRRNGAG</sequence>
<evidence type="ECO:0000256" key="8">
    <source>
        <dbReference type="ARBA" id="ARBA00022801"/>
    </source>
</evidence>
<dbReference type="InterPro" id="IPR016483">
    <property type="entry name" value="UCP006404_Pept_M50_CBS"/>
</dbReference>
<evidence type="ECO:0000256" key="13">
    <source>
        <dbReference type="ARBA" id="ARBA00023136"/>
    </source>
</evidence>
<feature type="binding site" evidence="16">
    <location>
        <position position="165"/>
    </location>
    <ligand>
        <name>Zn(2+)</name>
        <dbReference type="ChEBI" id="CHEBI:29105"/>
        <note>catalytic</note>
    </ligand>
</feature>
<dbReference type="GO" id="GO:0005886">
    <property type="term" value="C:plasma membrane"/>
    <property type="evidence" value="ECO:0007669"/>
    <property type="project" value="UniProtKB-SubCell"/>
</dbReference>
<evidence type="ECO:0000256" key="3">
    <source>
        <dbReference type="ARBA" id="ARBA00022475"/>
    </source>
</evidence>
<comment type="subcellular location">
    <subcellularLocation>
        <location evidence="1 14">Cell membrane</location>
        <topology evidence="1 14">Multi-pass membrane protein</topology>
    </subcellularLocation>
</comment>
<evidence type="ECO:0000313" key="19">
    <source>
        <dbReference type="Proteomes" id="UP000317881"/>
    </source>
</evidence>
<feature type="binding site" evidence="16">
    <location>
        <position position="67"/>
    </location>
    <ligand>
        <name>Zn(2+)</name>
        <dbReference type="ChEBI" id="CHEBI:29105"/>
        <note>catalytic</note>
    </ligand>
</feature>